<accession>A0AAD9XHA8</accession>
<reference evidence="1" key="1">
    <citation type="journal article" date="2023" name="Plant J.">
        <title>Genome sequences and population genomics provide insights into the demographic history, inbreeding, and mutation load of two 'living fossil' tree species of Dipteronia.</title>
        <authorList>
            <person name="Feng Y."/>
            <person name="Comes H.P."/>
            <person name="Chen J."/>
            <person name="Zhu S."/>
            <person name="Lu R."/>
            <person name="Zhang X."/>
            <person name="Li P."/>
            <person name="Qiu J."/>
            <person name="Olsen K.M."/>
            <person name="Qiu Y."/>
        </authorList>
    </citation>
    <scope>NUCLEOTIDE SEQUENCE</scope>
    <source>
        <strain evidence="1">KIB01</strain>
    </source>
</reference>
<protein>
    <submittedName>
        <fullName evidence="1">Uncharacterized protein</fullName>
    </submittedName>
</protein>
<organism evidence="1 2">
    <name type="scientific">Dipteronia dyeriana</name>
    <dbReference type="NCBI Taxonomy" id="168575"/>
    <lineage>
        <taxon>Eukaryota</taxon>
        <taxon>Viridiplantae</taxon>
        <taxon>Streptophyta</taxon>
        <taxon>Embryophyta</taxon>
        <taxon>Tracheophyta</taxon>
        <taxon>Spermatophyta</taxon>
        <taxon>Magnoliopsida</taxon>
        <taxon>eudicotyledons</taxon>
        <taxon>Gunneridae</taxon>
        <taxon>Pentapetalae</taxon>
        <taxon>rosids</taxon>
        <taxon>malvids</taxon>
        <taxon>Sapindales</taxon>
        <taxon>Sapindaceae</taxon>
        <taxon>Hippocastanoideae</taxon>
        <taxon>Acereae</taxon>
        <taxon>Dipteronia</taxon>
    </lineage>
</organism>
<dbReference type="EMBL" id="JANJYI010000002">
    <property type="protein sequence ID" value="KAK2659520.1"/>
    <property type="molecule type" value="Genomic_DNA"/>
</dbReference>
<sequence length="82" mass="8891">MVEPDRSSIAAAATGTGETIAWLKMVHHHFSLSSAVLVRHRFSALSCLLSTLMRLSIVQLLTVISHKQKAAIQDYVSSGSLD</sequence>
<evidence type="ECO:0000313" key="1">
    <source>
        <dbReference type="EMBL" id="KAK2659520.1"/>
    </source>
</evidence>
<proteinExistence type="predicted"/>
<gene>
    <name evidence="1" type="ORF">Ddye_006053</name>
</gene>
<evidence type="ECO:0000313" key="2">
    <source>
        <dbReference type="Proteomes" id="UP001280121"/>
    </source>
</evidence>
<name>A0AAD9XHA8_9ROSI</name>
<comment type="caution">
    <text evidence="1">The sequence shown here is derived from an EMBL/GenBank/DDBJ whole genome shotgun (WGS) entry which is preliminary data.</text>
</comment>
<keyword evidence="2" id="KW-1185">Reference proteome</keyword>
<dbReference type="AlphaFoldDB" id="A0AAD9XHA8"/>
<dbReference type="Proteomes" id="UP001280121">
    <property type="component" value="Unassembled WGS sequence"/>
</dbReference>